<keyword evidence="4 7" id="KW-1133">Transmembrane helix</keyword>
<keyword evidence="8" id="KW-0732">Signal</keyword>
<dbReference type="CDD" id="cd07731">
    <property type="entry name" value="ComA-like_MBL-fold"/>
    <property type="match status" value="1"/>
</dbReference>
<dbReference type="Proteomes" id="UP000198701">
    <property type="component" value="Unassembled WGS sequence"/>
</dbReference>
<evidence type="ECO:0000256" key="2">
    <source>
        <dbReference type="ARBA" id="ARBA00022475"/>
    </source>
</evidence>
<dbReference type="InterPro" id="IPR005790">
    <property type="entry name" value="DNA_polIII_delta"/>
</dbReference>
<evidence type="ECO:0000313" key="11">
    <source>
        <dbReference type="Proteomes" id="UP000198701"/>
    </source>
</evidence>
<dbReference type="InterPro" id="IPR004477">
    <property type="entry name" value="ComEC_N"/>
</dbReference>
<feature type="transmembrane region" description="Helical" evidence="7">
    <location>
        <begin position="436"/>
        <end position="459"/>
    </location>
</feature>
<evidence type="ECO:0000259" key="9">
    <source>
        <dbReference type="SMART" id="SM00849"/>
    </source>
</evidence>
<protein>
    <submittedName>
        <fullName evidence="10">DNA polymerase III, delta subunit</fullName>
    </submittedName>
</protein>
<keyword evidence="11" id="KW-1185">Reference proteome</keyword>
<dbReference type="PANTHER" id="PTHR30619">
    <property type="entry name" value="DNA INTERNALIZATION/COMPETENCE PROTEIN COMEC/REC2"/>
    <property type="match status" value="1"/>
</dbReference>
<evidence type="ECO:0000256" key="5">
    <source>
        <dbReference type="ARBA" id="ARBA00023136"/>
    </source>
</evidence>
<evidence type="ECO:0000256" key="6">
    <source>
        <dbReference type="SAM" id="MobiDB-lite"/>
    </source>
</evidence>
<dbReference type="InterPro" id="IPR052159">
    <property type="entry name" value="Competence_DNA_uptake"/>
</dbReference>
<evidence type="ECO:0000313" key="10">
    <source>
        <dbReference type="EMBL" id="SDK95141.1"/>
    </source>
</evidence>
<evidence type="ECO:0000256" key="4">
    <source>
        <dbReference type="ARBA" id="ARBA00022989"/>
    </source>
</evidence>
<evidence type="ECO:0000256" key="1">
    <source>
        <dbReference type="ARBA" id="ARBA00004651"/>
    </source>
</evidence>
<dbReference type="SUPFAM" id="SSF48019">
    <property type="entry name" value="post-AAA+ oligomerization domain-like"/>
    <property type="match status" value="1"/>
</dbReference>
<proteinExistence type="predicted"/>
<dbReference type="GO" id="GO:0003677">
    <property type="term" value="F:DNA binding"/>
    <property type="evidence" value="ECO:0007669"/>
    <property type="project" value="InterPro"/>
</dbReference>
<feature type="transmembrane region" description="Helical" evidence="7">
    <location>
        <begin position="497"/>
        <end position="516"/>
    </location>
</feature>
<gene>
    <name evidence="10" type="ORF">SAMN05216282_11942</name>
</gene>
<feature type="domain" description="Metallo-beta-lactamase" evidence="9">
    <location>
        <begin position="569"/>
        <end position="758"/>
    </location>
</feature>
<dbReference type="Pfam" id="PF03772">
    <property type="entry name" value="Competence"/>
    <property type="match status" value="1"/>
</dbReference>
<feature type="chain" id="PRO_5041120573" evidence="8">
    <location>
        <begin position="24"/>
        <end position="1193"/>
    </location>
</feature>
<keyword evidence="2" id="KW-1003">Cell membrane</keyword>
<dbReference type="OrthoDB" id="8478864at2"/>
<keyword evidence="3 7" id="KW-0812">Transmembrane</keyword>
<dbReference type="EMBL" id="FNFU01000019">
    <property type="protein sequence ID" value="SDK95141.1"/>
    <property type="molecule type" value="Genomic_DNA"/>
</dbReference>
<comment type="subcellular location">
    <subcellularLocation>
        <location evidence="1">Cell membrane</location>
        <topology evidence="1">Multi-pass membrane protein</topology>
    </subcellularLocation>
</comment>
<dbReference type="InterPro" id="IPR001279">
    <property type="entry name" value="Metallo-B-lactamas"/>
</dbReference>
<feature type="transmembrane region" description="Helical" evidence="7">
    <location>
        <begin position="402"/>
        <end position="424"/>
    </location>
</feature>
<feature type="transmembrane region" description="Helical" evidence="7">
    <location>
        <begin position="528"/>
        <end position="547"/>
    </location>
</feature>
<dbReference type="Pfam" id="PF21694">
    <property type="entry name" value="DNA_pol3_delta_C"/>
    <property type="match status" value="1"/>
</dbReference>
<feature type="transmembrane region" description="Helical" evidence="7">
    <location>
        <begin position="350"/>
        <end position="367"/>
    </location>
</feature>
<dbReference type="Pfam" id="PF00753">
    <property type="entry name" value="Lactamase_B"/>
    <property type="match status" value="1"/>
</dbReference>
<dbReference type="GO" id="GO:0005886">
    <property type="term" value="C:plasma membrane"/>
    <property type="evidence" value="ECO:0007669"/>
    <property type="project" value="UniProtKB-SubCell"/>
</dbReference>
<dbReference type="SUPFAM" id="SSF56281">
    <property type="entry name" value="Metallo-hydrolase/oxidoreductase"/>
    <property type="match status" value="1"/>
</dbReference>
<dbReference type="InterPro" id="IPR035681">
    <property type="entry name" value="ComA-like_MBL"/>
</dbReference>
<feature type="transmembrane region" description="Helical" evidence="7">
    <location>
        <begin position="373"/>
        <end position="390"/>
    </location>
</feature>
<dbReference type="PANTHER" id="PTHR30619:SF1">
    <property type="entry name" value="RECOMBINATION PROTEIN 2"/>
    <property type="match status" value="1"/>
</dbReference>
<organism evidence="10 11">
    <name type="scientific">Cryobacterium psychrotolerans</name>
    <dbReference type="NCBI Taxonomy" id="386301"/>
    <lineage>
        <taxon>Bacteria</taxon>
        <taxon>Bacillati</taxon>
        <taxon>Actinomycetota</taxon>
        <taxon>Actinomycetes</taxon>
        <taxon>Micrococcales</taxon>
        <taxon>Microbacteriaceae</taxon>
        <taxon>Cryobacterium</taxon>
    </lineage>
</organism>
<reference evidence="10 11" key="1">
    <citation type="submission" date="2016-10" db="EMBL/GenBank/DDBJ databases">
        <authorList>
            <person name="de Groot N.N."/>
        </authorList>
    </citation>
    <scope>NUCLEOTIDE SEQUENCE [LARGE SCALE GENOMIC DNA]</scope>
    <source>
        <strain evidence="10 11">CGMCC 1.5382</strain>
    </source>
</reference>
<evidence type="ECO:0000256" key="7">
    <source>
        <dbReference type="SAM" id="Phobius"/>
    </source>
</evidence>
<evidence type="ECO:0000256" key="3">
    <source>
        <dbReference type="ARBA" id="ARBA00022692"/>
    </source>
</evidence>
<feature type="signal peptide" evidence="8">
    <location>
        <begin position="1"/>
        <end position="23"/>
    </location>
</feature>
<dbReference type="InterPro" id="IPR027417">
    <property type="entry name" value="P-loop_NTPase"/>
</dbReference>
<dbReference type="STRING" id="386301.SAMN05216282_11942"/>
<dbReference type="Gene3D" id="3.40.50.300">
    <property type="entry name" value="P-loop containing nucleotide triphosphate hydrolases"/>
    <property type="match status" value="1"/>
</dbReference>
<feature type="transmembrane region" description="Helical" evidence="7">
    <location>
        <begin position="277"/>
        <end position="297"/>
    </location>
</feature>
<sequence>MTADLRLAAPAAACWLTAGVLCAAPGQVAAAAGLLWLGSVAAIGIGLVDRWPRRSRSQKGSQLRGRWRAPAPAPGRPGWRALWGTLGVTFAAAALVATVIAATASARLPGEVRSAAERHAIVTGTVTIGTMAAETQSFQGFSGFSSRVRFRGTLTELRLDGRTVPVSVPVVVFAESTASASRALEIGSSVRLTGTVQVAQPGDAAAVLFFGRGPPEAGTGPPWWLGWAGELRHGFSDAASRLPGDGGDLLPGLAIGDTTAVSDELDGEMKTSSLNHLTAVSGANCAVVIASIMLLGGALRLRRGVRIALSLAVLVGFVTLVTPEPSVLRAGVMASVVLLSIGIGRPGGGMPALALVVIVLLAGDPWLSRNYGFALSVLATAGLLVLAGPVTRALSRWMPTGLAALISIPLAAQLACQPVLVLLSPSLPLYGVPANLLAAPAAPLATVVGLLGCLLLPWAPGLAGTLLGAAWLPSAWIAAVARTTAALPGSRLPWPGGAVGLTGIVLVTLLVLILVFRQAGARGARRRTAALALLLASLGAYSGSLIGTGVGRAAAFPDDWQIAACDIGQGDAVVVRDGDRYALIDVGPDPKPLAACLRTLGIDRIDLLVLTHYDMDHIGGIDAVLGRVDTALVGIPENDQDRRLHDRLAEGGALLRQSARGDSGALGGLRWEILWPVRGSPVMQVGNPGSVTIGFDGRGIRSLFLGDLGEEAQDAMSRASRPAALDVVKVAHHGSADQSPELYARLRATVGLIGVGADNGYGHPTDALLDMLSGVGTTAFRTDRQGMLVVAPAAQRGGALTVWTEKVPPRASGSPGARDSRRAGPSPAPARLERAIEGNRVAARTTAPRALKPAQKSASKSTPKTAAIPQLAWHQVRPAPVLLVSGTESFLAERAIRQLRDFLKLEDPELEVSDVQADSYAPGEILTLASPSLFGEPRLIRVRSVEKCTDAFLTEALDYLQNPAEDTYLVLRHGGGVRGKKLLDTIRSGVGGGIEIVCAELKKDTDKHDFASAEFKTAGKRVTASALRALVSAFSDDLAELSAACQQLISDSSAEVTEVTVDRYYGGRVEANAFKVADSAIAGRHGEALVTLRHALSSGADPVPIVAAFAMKIRTMAKLFGVRGGSGQLASQFGLAPWQVERAQRDLRGWSDEGLARCITMLAETDANVKGGGRDPVFALERLIGVIARRGED</sequence>
<feature type="transmembrane region" description="Helical" evidence="7">
    <location>
        <begin position="81"/>
        <end position="104"/>
    </location>
</feature>
<dbReference type="InterPro" id="IPR036866">
    <property type="entry name" value="RibonucZ/Hydroxyglut_hydro"/>
</dbReference>
<feature type="transmembrane region" description="Helical" evidence="7">
    <location>
        <begin position="33"/>
        <end position="51"/>
    </location>
</feature>
<dbReference type="NCBIfam" id="TIGR01128">
    <property type="entry name" value="holA"/>
    <property type="match status" value="1"/>
</dbReference>
<evidence type="ECO:0000256" key="8">
    <source>
        <dbReference type="SAM" id="SignalP"/>
    </source>
</evidence>
<dbReference type="NCBIfam" id="TIGR00360">
    <property type="entry name" value="ComEC_N-term"/>
    <property type="match status" value="1"/>
</dbReference>
<dbReference type="InterPro" id="IPR008921">
    <property type="entry name" value="DNA_pol3_clamp-load_cplx_C"/>
</dbReference>
<keyword evidence="5 7" id="KW-0472">Membrane</keyword>
<dbReference type="GO" id="GO:0006260">
    <property type="term" value="P:DNA replication"/>
    <property type="evidence" value="ECO:0007669"/>
    <property type="project" value="InterPro"/>
</dbReference>
<accession>A0A1G9G3A3</accession>
<name>A0A1G9G3A3_9MICO</name>
<dbReference type="AlphaFoldDB" id="A0A1G9G3A3"/>
<dbReference type="Gene3D" id="1.20.272.10">
    <property type="match status" value="1"/>
</dbReference>
<dbReference type="InterPro" id="IPR048466">
    <property type="entry name" value="DNA_pol3_delta-like_C"/>
</dbReference>
<feature type="region of interest" description="Disordered" evidence="6">
    <location>
        <begin position="804"/>
        <end position="866"/>
    </location>
</feature>
<feature type="transmembrane region" description="Helical" evidence="7">
    <location>
        <begin position="304"/>
        <end position="321"/>
    </location>
</feature>
<dbReference type="Gene3D" id="3.60.15.10">
    <property type="entry name" value="Ribonuclease Z/Hydroxyacylglutathione hydrolase-like"/>
    <property type="match status" value="1"/>
</dbReference>
<dbReference type="SMART" id="SM00849">
    <property type="entry name" value="Lactamase_B"/>
    <property type="match status" value="1"/>
</dbReference>